<evidence type="ECO:0000256" key="6">
    <source>
        <dbReference type="SAM" id="Phobius"/>
    </source>
</evidence>
<evidence type="ECO:0000256" key="2">
    <source>
        <dbReference type="ARBA" id="ARBA00022448"/>
    </source>
</evidence>
<feature type="transmembrane region" description="Helical" evidence="6">
    <location>
        <begin position="104"/>
        <end position="123"/>
    </location>
</feature>
<dbReference type="CDD" id="cd17316">
    <property type="entry name" value="MFS_SV2_like"/>
    <property type="match status" value="1"/>
</dbReference>
<dbReference type="EMBL" id="JAZAVJ010000276">
    <property type="protein sequence ID" value="KAK7402868.1"/>
    <property type="molecule type" value="Genomic_DNA"/>
</dbReference>
<gene>
    <name evidence="8" type="primary">FGR2_4</name>
    <name evidence="8" type="ORF">QQX98_011353</name>
</gene>
<feature type="transmembrane region" description="Helical" evidence="6">
    <location>
        <begin position="312"/>
        <end position="330"/>
    </location>
</feature>
<dbReference type="PANTHER" id="PTHR23511:SF4">
    <property type="entry name" value="MAJOR FACILITATOR SUPERFAMILY (MFS) PROFILE DOMAIN-CONTAINING PROTEIN"/>
    <property type="match status" value="1"/>
</dbReference>
<proteinExistence type="predicted"/>
<feature type="transmembrane region" description="Helical" evidence="6">
    <location>
        <begin position="336"/>
        <end position="361"/>
    </location>
</feature>
<evidence type="ECO:0000256" key="4">
    <source>
        <dbReference type="ARBA" id="ARBA00022989"/>
    </source>
</evidence>
<protein>
    <submittedName>
        <fullName evidence="8">Filamentous Growth Regulator</fullName>
    </submittedName>
</protein>
<feature type="transmembrane region" description="Helical" evidence="6">
    <location>
        <begin position="596"/>
        <end position="617"/>
    </location>
</feature>
<evidence type="ECO:0000313" key="9">
    <source>
        <dbReference type="Proteomes" id="UP001498476"/>
    </source>
</evidence>
<dbReference type="Gene3D" id="1.20.1250.20">
    <property type="entry name" value="MFS general substrate transporter like domains"/>
    <property type="match status" value="2"/>
</dbReference>
<reference evidence="8 9" key="1">
    <citation type="journal article" date="2025" name="Microbiol. Resour. Announc.">
        <title>Draft genome sequences for Neonectria magnoliae and Neonectria punicea, canker pathogens of Liriodendron tulipifera and Acer saccharum in West Virginia.</title>
        <authorList>
            <person name="Petronek H.M."/>
            <person name="Kasson M.T."/>
            <person name="Metheny A.M."/>
            <person name="Stauder C.M."/>
            <person name="Lovett B."/>
            <person name="Lynch S.C."/>
            <person name="Garnas J.R."/>
            <person name="Kasson L.R."/>
            <person name="Stajich J.E."/>
        </authorList>
    </citation>
    <scope>NUCLEOTIDE SEQUENCE [LARGE SCALE GENOMIC DNA]</scope>
    <source>
        <strain evidence="8 9">NRRL 64653</strain>
    </source>
</reference>
<keyword evidence="2" id="KW-0813">Transport</keyword>
<keyword evidence="4 6" id="KW-1133">Transmembrane helix</keyword>
<feature type="transmembrane region" description="Helical" evidence="6">
    <location>
        <begin position="535"/>
        <end position="555"/>
    </location>
</feature>
<feature type="transmembrane region" description="Helical" evidence="6">
    <location>
        <begin position="163"/>
        <end position="180"/>
    </location>
</feature>
<evidence type="ECO:0000256" key="1">
    <source>
        <dbReference type="ARBA" id="ARBA00004141"/>
    </source>
</evidence>
<evidence type="ECO:0000313" key="8">
    <source>
        <dbReference type="EMBL" id="KAK7402868.1"/>
    </source>
</evidence>
<dbReference type="SUPFAM" id="SSF103473">
    <property type="entry name" value="MFS general substrate transporter"/>
    <property type="match status" value="1"/>
</dbReference>
<dbReference type="Proteomes" id="UP001498476">
    <property type="component" value="Unassembled WGS sequence"/>
</dbReference>
<dbReference type="PANTHER" id="PTHR23511">
    <property type="entry name" value="SYNAPTIC VESICLE GLYCOPROTEIN 2"/>
    <property type="match status" value="1"/>
</dbReference>
<comment type="subcellular location">
    <subcellularLocation>
        <location evidence="1">Membrane</location>
        <topology evidence="1">Multi-pass membrane protein</topology>
    </subcellularLocation>
</comment>
<dbReference type="InterPro" id="IPR046529">
    <property type="entry name" value="DUF6594"/>
</dbReference>
<dbReference type="Pfam" id="PF00083">
    <property type="entry name" value="Sugar_tr"/>
    <property type="match status" value="1"/>
</dbReference>
<dbReference type="InterPro" id="IPR036259">
    <property type="entry name" value="MFS_trans_sf"/>
</dbReference>
<feature type="transmembrane region" description="Helical" evidence="6">
    <location>
        <begin position="247"/>
        <end position="268"/>
    </location>
</feature>
<organism evidence="8 9">
    <name type="scientific">Neonectria punicea</name>
    <dbReference type="NCBI Taxonomy" id="979145"/>
    <lineage>
        <taxon>Eukaryota</taxon>
        <taxon>Fungi</taxon>
        <taxon>Dikarya</taxon>
        <taxon>Ascomycota</taxon>
        <taxon>Pezizomycotina</taxon>
        <taxon>Sordariomycetes</taxon>
        <taxon>Hypocreomycetidae</taxon>
        <taxon>Hypocreales</taxon>
        <taxon>Nectriaceae</taxon>
        <taxon>Neonectria</taxon>
    </lineage>
</organism>
<sequence>MRVDGHESPGWEQTLEQYIKALQDHDYMEKRSNLIRDPFLATGEYAIDNYMLQCNIDTALAKEEDIKENPSSSVRPWEYIDLLNPEQVCLPICGTRNNRIITTWLYGFVERLWLAILGGGFLVCPMWSMSLLSELYVSLILTTVYVFWFGVWMAYSLKEGKDVLASTAAYAAVLVVFVGANNQNVKDPAQLERDNEDLDPSSLDGSIATGIQDILDLQDVDPALNQKMHLVNNAIDEIGWTPYHGKLFFLNGFGYAVDSMITLFQSIIAKQAFTEFGAKGYANGLTIATYVGMLLGALFWGLSADIIGRKHAFNVSLFICSGSCIVAGAMPTWASLGFFVSLLSFGAGGNLIMDTAVFLEYLPSNKQWLLTLLACWWGVGQAVTGFIAWGFMVPEKLEACGTIKSAHSKNRFSVGETLVHVSRSLLQQVDDQIDDTHLSVVDTDWAGVPSLLRFLTILTLFRTYLANNGRVFDRTVFETWRNYTLTNISGIPGPILASLMCNTKLGRKYTMAIGALITMAFFFAYTAVKTAAQDTAFTCLIAFFINIYYGTLYAYTPEVLPSAHRATGNGIAVACNRVMGIASAIVATEADTDTPAPLYICAALFIAMAGVAVVFPFEPYGRRSS</sequence>
<evidence type="ECO:0000259" key="7">
    <source>
        <dbReference type="Pfam" id="PF20237"/>
    </source>
</evidence>
<evidence type="ECO:0000256" key="3">
    <source>
        <dbReference type="ARBA" id="ARBA00022692"/>
    </source>
</evidence>
<dbReference type="Pfam" id="PF20237">
    <property type="entry name" value="DUF6594"/>
    <property type="match status" value="1"/>
</dbReference>
<dbReference type="InterPro" id="IPR005828">
    <property type="entry name" value="MFS_sugar_transport-like"/>
</dbReference>
<keyword evidence="5 6" id="KW-0472">Membrane</keyword>
<keyword evidence="3 6" id="KW-0812">Transmembrane</keyword>
<evidence type="ECO:0000256" key="5">
    <source>
        <dbReference type="ARBA" id="ARBA00023136"/>
    </source>
</evidence>
<feature type="transmembrane region" description="Helical" evidence="6">
    <location>
        <begin position="135"/>
        <end position="157"/>
    </location>
</feature>
<feature type="domain" description="DUF6594" evidence="7">
    <location>
        <begin position="110"/>
        <end position="175"/>
    </location>
</feature>
<feature type="transmembrane region" description="Helical" evidence="6">
    <location>
        <begin position="280"/>
        <end position="300"/>
    </location>
</feature>
<keyword evidence="9" id="KW-1185">Reference proteome</keyword>
<accession>A0ABR1GLV3</accession>
<feature type="transmembrane region" description="Helical" evidence="6">
    <location>
        <begin position="368"/>
        <end position="389"/>
    </location>
</feature>
<comment type="caution">
    <text evidence="8">The sequence shown here is derived from an EMBL/GenBank/DDBJ whole genome shotgun (WGS) entry which is preliminary data.</text>
</comment>
<feature type="transmembrane region" description="Helical" evidence="6">
    <location>
        <begin position="509"/>
        <end position="528"/>
    </location>
</feature>
<name>A0ABR1GLV3_9HYPO</name>